<reference evidence="1" key="2">
    <citation type="journal article" date="2004" name="Mol. Biol. Evol.">
        <title>The complete mitochondrial DNA sequence of the green alga Pseudendoclonium akinetum (Ulvophyceae) highlights distinctive evolutionary trends in the chlorophyta and suggests a sister-group relationship between the Ulvophyceae and Chlorophyceae.</title>
        <authorList>
            <person name="Pombert J.F."/>
            <person name="Otis C."/>
            <person name="Lemieux C."/>
            <person name="Turmel M."/>
        </authorList>
    </citation>
    <scope>NUCLEOTIDE SEQUENCE</scope>
    <source>
        <strain evidence="1">UTEX 1912</strain>
    </source>
</reference>
<keyword evidence="1" id="KW-0496">Mitochondrion</keyword>
<sequence length="325" mass="36130">MNKQKYPDSSTVAIQKRLSTVFKNCQFVLVWANSKPIDRALIHQLDQKVASAFGMCNIDPLDFAFYRRVNDKKNAVEAINLKVADKNSILNHVKLSKMANVSKVSFPKDALNNHCLNISLPMVGCGVDLLVLKKNFLLLTAAQKQFVRDSQTSGAEKLAKTNAVQTQLGLKDKATTHVVTQEAVLPLIFALTEQDPGNSLNLEKLLKTHQVAIFINHILETRNFESKWHSNQLLGAFIKKANDSVVYVSSAELKQSILLQQASKGIPPKQIAKQPFVKTITQIKETYSGQAKSISKLVKNLIYIINRSKTKLVSNISFGLSQKSS</sequence>
<dbReference type="AlphaFoldDB" id="Q6UVT7"/>
<reference evidence="1" key="1">
    <citation type="submission" date="2003-08" db="EMBL/GenBank/DDBJ databases">
        <authorList>
            <person name="Pombert J.-F."/>
            <person name="Otis C."/>
            <person name="Lemieux C."/>
            <person name="Turmel M."/>
        </authorList>
    </citation>
    <scope>NUCLEOTIDE SEQUENCE</scope>
    <source>
        <strain evidence="1">UTEX 1912</strain>
    </source>
</reference>
<name>Q6UVT7_TUPAK</name>
<evidence type="ECO:0000313" key="1">
    <source>
        <dbReference type="EMBL" id="AAQ18737.1"/>
    </source>
</evidence>
<proteinExistence type="predicted"/>
<dbReference type="GeneID" id="2846996"/>
<geneLocation type="mitochondrion" evidence="1"/>
<protein>
    <submittedName>
        <fullName evidence="1">Uncharacterized protein</fullName>
    </submittedName>
</protein>
<accession>Q6UVT7</accession>
<dbReference type="RefSeq" id="YP_025778.1">
    <property type="nucleotide sequence ID" value="NC_005926.1"/>
</dbReference>
<organism evidence="1">
    <name type="scientific">Tupiella akineta</name>
    <name type="common">Green alga</name>
    <name type="synonym">Pseudendoclonium akinetum</name>
    <dbReference type="NCBI Taxonomy" id="160070"/>
    <lineage>
        <taxon>Eukaryota</taxon>
        <taxon>Viridiplantae</taxon>
        <taxon>Chlorophyta</taxon>
        <taxon>core chlorophytes</taxon>
        <taxon>Ulvophyceae</taxon>
        <taxon>OUU clade</taxon>
        <taxon>Ulotrichales</taxon>
        <taxon>Tupiellaceae</taxon>
        <taxon>Tupiella</taxon>
    </lineage>
</organism>
<dbReference type="EMBL" id="AY359242">
    <property type="protein sequence ID" value="AAQ18737.1"/>
    <property type="molecule type" value="Genomic_DNA"/>
</dbReference>
<gene>
    <name evidence="1" type="primary">orf325</name>
</gene>